<evidence type="ECO:0000259" key="2">
    <source>
        <dbReference type="Pfam" id="PF00296"/>
    </source>
</evidence>
<protein>
    <submittedName>
        <fullName evidence="3">LLM class F420-dependent oxidoreductase</fullName>
    </submittedName>
</protein>
<proteinExistence type="predicted"/>
<dbReference type="PANTHER" id="PTHR43244">
    <property type="match status" value="1"/>
</dbReference>
<evidence type="ECO:0000313" key="3">
    <source>
        <dbReference type="EMBL" id="GLY68425.1"/>
    </source>
</evidence>
<dbReference type="SUPFAM" id="SSF51679">
    <property type="entry name" value="Bacterial luciferase-like"/>
    <property type="match status" value="1"/>
</dbReference>
<evidence type="ECO:0000313" key="4">
    <source>
        <dbReference type="Proteomes" id="UP001165136"/>
    </source>
</evidence>
<dbReference type="InterPro" id="IPR011251">
    <property type="entry name" value="Luciferase-like_dom"/>
</dbReference>
<name>A0A9W6R6M7_9PSEU</name>
<gene>
    <name evidence="3" type="ORF">Atai01_50440</name>
</gene>
<accession>A0A9W6R6M7</accession>
<dbReference type="CDD" id="cd01097">
    <property type="entry name" value="Tetrahydromethanopterin_reductase"/>
    <property type="match status" value="1"/>
</dbReference>
<sequence>MRIGIHLDSSGAVTVDEIQADARAVAARGLDSAWTNQAPGGWDPLAVLATTSDGPDELGTAVVPTYPRHPVVMATEALTVQALSGRRLTLGIGPSAALIMTGEFGIPYTAPARHTREYLEVLRPLLRGEHVKYSGTFFTIDTQLAIAADPPSVMLAALGPRMLEVARDLADGTLALWARPKTVSDYLVPRLSDGARIALTLLVVVTSDADGVRERVARDYAIVRELPAYRAMLERGGLSGPADTVVAGDESSVLRELRRFRDAGVTDLIVSVPGSKEDRERVLDVLAGSSFAD</sequence>
<dbReference type="Gene3D" id="3.20.20.30">
    <property type="entry name" value="Luciferase-like domain"/>
    <property type="match status" value="1"/>
</dbReference>
<comment type="caution">
    <text evidence="3">The sequence shown here is derived from an EMBL/GenBank/DDBJ whole genome shotgun (WGS) entry which is preliminary data.</text>
</comment>
<dbReference type="AlphaFoldDB" id="A0A9W6R6M7"/>
<organism evidence="3 4">
    <name type="scientific">Amycolatopsis taiwanensis</name>
    <dbReference type="NCBI Taxonomy" id="342230"/>
    <lineage>
        <taxon>Bacteria</taxon>
        <taxon>Bacillati</taxon>
        <taxon>Actinomycetota</taxon>
        <taxon>Actinomycetes</taxon>
        <taxon>Pseudonocardiales</taxon>
        <taxon>Pseudonocardiaceae</taxon>
        <taxon>Amycolatopsis</taxon>
    </lineage>
</organism>
<dbReference type="GO" id="GO:0016705">
    <property type="term" value="F:oxidoreductase activity, acting on paired donors, with incorporation or reduction of molecular oxygen"/>
    <property type="evidence" value="ECO:0007669"/>
    <property type="project" value="InterPro"/>
</dbReference>
<keyword evidence="1" id="KW-0560">Oxidoreductase</keyword>
<dbReference type="InterPro" id="IPR050564">
    <property type="entry name" value="F420-G6PD/mer"/>
</dbReference>
<dbReference type="Proteomes" id="UP001165136">
    <property type="component" value="Unassembled WGS sequence"/>
</dbReference>
<dbReference type="InterPro" id="IPR036661">
    <property type="entry name" value="Luciferase-like_sf"/>
</dbReference>
<dbReference type="RefSeq" id="WP_043840868.1">
    <property type="nucleotide sequence ID" value="NZ_BSTI01000011.1"/>
</dbReference>
<evidence type="ECO:0000256" key="1">
    <source>
        <dbReference type="ARBA" id="ARBA00023002"/>
    </source>
</evidence>
<reference evidence="3" key="1">
    <citation type="submission" date="2023-03" db="EMBL/GenBank/DDBJ databases">
        <title>Amycolatopsis taiwanensis NBRC 103393.</title>
        <authorList>
            <person name="Ichikawa N."/>
            <person name="Sato H."/>
            <person name="Tonouchi N."/>
        </authorList>
    </citation>
    <scope>NUCLEOTIDE SEQUENCE</scope>
    <source>
        <strain evidence="3">NBRC 103393</strain>
    </source>
</reference>
<dbReference type="InterPro" id="IPR019910">
    <property type="entry name" value="Lucif-like_OxRdtase_MSMEG_4879"/>
</dbReference>
<dbReference type="PANTHER" id="PTHR43244:SF1">
    <property type="entry name" value="5,10-METHYLENETETRAHYDROMETHANOPTERIN REDUCTASE"/>
    <property type="match status" value="1"/>
</dbReference>
<feature type="domain" description="Luciferase-like" evidence="2">
    <location>
        <begin position="11"/>
        <end position="243"/>
    </location>
</feature>
<dbReference type="Pfam" id="PF00296">
    <property type="entry name" value="Bac_luciferase"/>
    <property type="match status" value="1"/>
</dbReference>
<dbReference type="EMBL" id="BSTI01000011">
    <property type="protein sequence ID" value="GLY68425.1"/>
    <property type="molecule type" value="Genomic_DNA"/>
</dbReference>
<dbReference type="NCBIfam" id="TIGR03564">
    <property type="entry name" value="F420_MSMEG_4879"/>
    <property type="match status" value="1"/>
</dbReference>
<keyword evidence="4" id="KW-1185">Reference proteome</keyword>